<evidence type="ECO:0000256" key="1">
    <source>
        <dbReference type="SAM" id="Phobius"/>
    </source>
</evidence>
<organism evidence="2 3">
    <name type="scientific">Roseovarius litorisediminis</name>
    <dbReference type="NCBI Taxonomy" id="1312363"/>
    <lineage>
        <taxon>Bacteria</taxon>
        <taxon>Pseudomonadati</taxon>
        <taxon>Pseudomonadota</taxon>
        <taxon>Alphaproteobacteria</taxon>
        <taxon>Rhodobacterales</taxon>
        <taxon>Roseobacteraceae</taxon>
        <taxon>Roseovarius</taxon>
    </lineage>
</organism>
<gene>
    <name evidence="2" type="ORF">PEL8287_00778</name>
</gene>
<dbReference type="Proteomes" id="UP000193827">
    <property type="component" value="Unassembled WGS sequence"/>
</dbReference>
<evidence type="ECO:0000313" key="2">
    <source>
        <dbReference type="EMBL" id="SLN19230.1"/>
    </source>
</evidence>
<feature type="transmembrane region" description="Helical" evidence="1">
    <location>
        <begin position="67"/>
        <end position="86"/>
    </location>
</feature>
<sequence length="89" mass="10197">MNNDDRSRTQTGTIKVIFNKMIDMTIRCIFGCDNTDIHCNRRFLEVPAGFSDRRWCNAPRNFQKLTWLPFIELLAIGAGLVVTLAFTSV</sequence>
<proteinExistence type="predicted"/>
<keyword evidence="3" id="KW-1185">Reference proteome</keyword>
<dbReference type="EMBL" id="FWFL01000002">
    <property type="protein sequence ID" value="SLN19230.1"/>
    <property type="molecule type" value="Genomic_DNA"/>
</dbReference>
<accession>A0A1Y5RP10</accession>
<dbReference type="AlphaFoldDB" id="A0A1Y5RP10"/>
<protein>
    <submittedName>
        <fullName evidence="2">Uncharacterized protein</fullName>
    </submittedName>
</protein>
<keyword evidence="1" id="KW-1133">Transmembrane helix</keyword>
<name>A0A1Y5RP10_9RHOB</name>
<keyword evidence="1" id="KW-0812">Transmembrane</keyword>
<keyword evidence="1" id="KW-0472">Membrane</keyword>
<evidence type="ECO:0000313" key="3">
    <source>
        <dbReference type="Proteomes" id="UP000193827"/>
    </source>
</evidence>
<reference evidence="2 3" key="1">
    <citation type="submission" date="2017-03" db="EMBL/GenBank/DDBJ databases">
        <authorList>
            <person name="Afonso C.L."/>
            <person name="Miller P.J."/>
            <person name="Scott M.A."/>
            <person name="Spackman E."/>
            <person name="Goraichik I."/>
            <person name="Dimitrov K.M."/>
            <person name="Suarez D.L."/>
            <person name="Swayne D.E."/>
        </authorList>
    </citation>
    <scope>NUCLEOTIDE SEQUENCE [LARGE SCALE GENOMIC DNA]</scope>
    <source>
        <strain evidence="2 3">CECT 8287</strain>
    </source>
</reference>